<dbReference type="EMBL" id="BSUN01000001">
    <property type="protein sequence ID" value="GMA36648.1"/>
    <property type="molecule type" value="Genomic_DNA"/>
</dbReference>
<reference evidence="5" key="1">
    <citation type="journal article" date="2019" name="Int. J. Syst. Evol. Microbiol.">
        <title>The Global Catalogue of Microorganisms (GCM) 10K type strain sequencing project: providing services to taxonomists for standard genome sequencing and annotation.</title>
        <authorList>
            <consortium name="The Broad Institute Genomics Platform"/>
            <consortium name="The Broad Institute Genome Sequencing Center for Infectious Disease"/>
            <person name="Wu L."/>
            <person name="Ma J."/>
        </authorList>
    </citation>
    <scope>NUCLEOTIDE SEQUENCE [LARGE SCALE GENOMIC DNA]</scope>
    <source>
        <strain evidence="5">NBRC 112299</strain>
    </source>
</reference>
<proteinExistence type="predicted"/>
<dbReference type="InterPro" id="IPR050312">
    <property type="entry name" value="IolE/XylAMocC-like"/>
</dbReference>
<keyword evidence="5" id="KW-1185">Reference proteome</keyword>
<keyword evidence="1" id="KW-0119">Carbohydrate metabolism</keyword>
<dbReference type="SUPFAM" id="SSF51658">
    <property type="entry name" value="Xylose isomerase-like"/>
    <property type="match status" value="1"/>
</dbReference>
<organism evidence="4 5">
    <name type="scientific">Demequina litorisediminis</name>
    <dbReference type="NCBI Taxonomy" id="1849022"/>
    <lineage>
        <taxon>Bacteria</taxon>
        <taxon>Bacillati</taxon>
        <taxon>Actinomycetota</taxon>
        <taxon>Actinomycetes</taxon>
        <taxon>Micrococcales</taxon>
        <taxon>Demequinaceae</taxon>
        <taxon>Demequina</taxon>
    </lineage>
</organism>
<name>A0ABQ6IIU8_9MICO</name>
<dbReference type="Pfam" id="PF01261">
    <property type="entry name" value="AP_endonuc_2"/>
    <property type="match status" value="1"/>
</dbReference>
<dbReference type="InterPro" id="IPR036237">
    <property type="entry name" value="Xyl_isomerase-like_sf"/>
</dbReference>
<gene>
    <name evidence="4" type="ORF">GCM10025876_28520</name>
</gene>
<feature type="region of interest" description="Disordered" evidence="2">
    <location>
        <begin position="373"/>
        <end position="396"/>
    </location>
</feature>
<evidence type="ECO:0000256" key="1">
    <source>
        <dbReference type="ARBA" id="ARBA00023277"/>
    </source>
</evidence>
<comment type="caution">
    <text evidence="4">The sequence shown here is derived from an EMBL/GenBank/DDBJ whole genome shotgun (WGS) entry which is preliminary data.</text>
</comment>
<evidence type="ECO:0000313" key="5">
    <source>
        <dbReference type="Proteomes" id="UP001157125"/>
    </source>
</evidence>
<dbReference type="PANTHER" id="PTHR12110:SF21">
    <property type="entry name" value="XYLOSE ISOMERASE-LIKE TIM BARREL DOMAIN-CONTAINING PROTEIN"/>
    <property type="match status" value="1"/>
</dbReference>
<evidence type="ECO:0000256" key="2">
    <source>
        <dbReference type="SAM" id="MobiDB-lite"/>
    </source>
</evidence>
<evidence type="ECO:0000313" key="4">
    <source>
        <dbReference type="EMBL" id="GMA36648.1"/>
    </source>
</evidence>
<accession>A0ABQ6IIU8</accession>
<sequence>MASSLACWGDHLDVSRWDDKAYVQGRLDLMERHGLRIVAISNHLTGQAVCDDPIDRRHQEILPAAVWGDGDAEGVRRRAAEAMMDTARMAARLGVRTVVGFSGSKIWKTVAMFPPVPADMIDEGYQDFADRWNPIMDVFEAEGVRFALEVHPSEIAYDYWTAKRTLEAIGHRESFGLNWDPSHMVWQDVDPVGFLWDFQDRIYHVHCKDTRRRLNGRNGRLSSHLAWADPRRGWDFISTGHGDVPWEDAFRMLNAIGYDGPLSIEWEDAGMDRLKGAPEGLAFVREHAFDAPDAAFDSAFTRPTDCLARGGTGASARRVVYAVTSRTSVSTLSADSASLNRHRRGARDGGLVGAAGPDNLEISRCQRRGPGIHGFPCTRQEVVPGIRDGPTEDDDGRVDEAHARREHAADDAAGFAHGTNRVDVALVDGRGDVLGAVNVEPAFAEVGRDGGTGGDGLEATGGPTAAGDFVGLRHPDVPDVARDAHGSAVDTASGDDARADPGGHLDEQQVVHLGPVVVVLAQRHDVDVVVHQGGYAERAGEGGWHVEAVPAGHDRRVNGTASGVLDGTGKADADGPEEPGTVESCEQFLPVLHHPGENHIGPLGDGK</sequence>
<dbReference type="Gene3D" id="3.20.20.150">
    <property type="entry name" value="Divalent-metal-dependent TIM barrel enzymes"/>
    <property type="match status" value="1"/>
</dbReference>
<protein>
    <recommendedName>
        <fullName evidence="3">Xylose isomerase-like TIM barrel domain-containing protein</fullName>
    </recommendedName>
</protein>
<evidence type="ECO:0000259" key="3">
    <source>
        <dbReference type="Pfam" id="PF01261"/>
    </source>
</evidence>
<feature type="domain" description="Xylose isomerase-like TIM barrel" evidence="3">
    <location>
        <begin position="5"/>
        <end position="286"/>
    </location>
</feature>
<dbReference type="Proteomes" id="UP001157125">
    <property type="component" value="Unassembled WGS sequence"/>
</dbReference>
<dbReference type="InterPro" id="IPR013022">
    <property type="entry name" value="Xyl_isomerase-like_TIM-brl"/>
</dbReference>
<dbReference type="PANTHER" id="PTHR12110">
    <property type="entry name" value="HYDROXYPYRUVATE ISOMERASE"/>
    <property type="match status" value="1"/>
</dbReference>
<feature type="region of interest" description="Disordered" evidence="2">
    <location>
        <begin position="554"/>
        <end position="582"/>
    </location>
</feature>